<name>A0ABS5SGK7_9BACT</name>
<feature type="signal peptide" evidence="2">
    <location>
        <begin position="1"/>
        <end position="23"/>
    </location>
</feature>
<dbReference type="EMBL" id="JAHCVK010000011">
    <property type="protein sequence ID" value="MBT0654495.1"/>
    <property type="molecule type" value="Genomic_DNA"/>
</dbReference>
<gene>
    <name evidence="3" type="ORF">KI810_15700</name>
</gene>
<organism evidence="3 4">
    <name type="scientific">Geomobilimonas luticola</name>
    <dbReference type="NCBI Taxonomy" id="1114878"/>
    <lineage>
        <taxon>Bacteria</taxon>
        <taxon>Pseudomonadati</taxon>
        <taxon>Thermodesulfobacteriota</taxon>
        <taxon>Desulfuromonadia</taxon>
        <taxon>Geobacterales</taxon>
        <taxon>Geobacteraceae</taxon>
        <taxon>Geomobilimonas</taxon>
    </lineage>
</organism>
<keyword evidence="2" id="KW-0732">Signal</keyword>
<evidence type="ECO:0000313" key="3">
    <source>
        <dbReference type="EMBL" id="MBT0654495.1"/>
    </source>
</evidence>
<dbReference type="RefSeq" id="WP_214176504.1">
    <property type="nucleotide sequence ID" value="NZ_JAHCVK010000011.1"/>
</dbReference>
<sequence length="128" mass="14488">MPKWLIATVACVFISGSLNMAMAADDKDDLLKKIDALEQQLKQLKEQQQASNEKESNCMRVFGQEKFCKCIGENLPREVGLEQYVHTVITSKEVLGYNSLTPEQKKTVDQTLASRDRCTEKTKGGFLW</sequence>
<evidence type="ECO:0000256" key="2">
    <source>
        <dbReference type="SAM" id="SignalP"/>
    </source>
</evidence>
<proteinExistence type="predicted"/>
<comment type="caution">
    <text evidence="3">The sequence shown here is derived from an EMBL/GenBank/DDBJ whole genome shotgun (WGS) entry which is preliminary data.</text>
</comment>
<feature type="coiled-coil region" evidence="1">
    <location>
        <begin position="20"/>
        <end position="57"/>
    </location>
</feature>
<evidence type="ECO:0000313" key="4">
    <source>
        <dbReference type="Proteomes" id="UP000756860"/>
    </source>
</evidence>
<accession>A0ABS5SGK7</accession>
<protein>
    <submittedName>
        <fullName evidence="3">Uncharacterized protein</fullName>
    </submittedName>
</protein>
<dbReference type="Proteomes" id="UP000756860">
    <property type="component" value="Unassembled WGS sequence"/>
</dbReference>
<feature type="chain" id="PRO_5045993141" evidence="2">
    <location>
        <begin position="24"/>
        <end position="128"/>
    </location>
</feature>
<reference evidence="3 4" key="1">
    <citation type="submission" date="2021-05" db="EMBL/GenBank/DDBJ databases">
        <title>The draft genome of Geobacter luticola JCM 17780.</title>
        <authorList>
            <person name="Xu Z."/>
            <person name="Masuda Y."/>
            <person name="Itoh H."/>
            <person name="Senoo K."/>
        </authorList>
    </citation>
    <scope>NUCLEOTIDE SEQUENCE [LARGE SCALE GENOMIC DNA]</scope>
    <source>
        <strain evidence="3 4">JCM 17780</strain>
    </source>
</reference>
<keyword evidence="1" id="KW-0175">Coiled coil</keyword>
<keyword evidence="4" id="KW-1185">Reference proteome</keyword>
<evidence type="ECO:0000256" key="1">
    <source>
        <dbReference type="SAM" id="Coils"/>
    </source>
</evidence>